<dbReference type="InterPro" id="IPR006261">
    <property type="entry name" value="dGTPase"/>
</dbReference>
<reference evidence="3 4" key="1">
    <citation type="journal article" date="2013" name="Nat. Commun.">
        <title>Genome sequence and functional genomic analysis of the oil-degrading bacterium Oleispira antarctica.</title>
        <authorList>
            <person name="Kube M."/>
            <person name="Chernikova T.N."/>
            <person name="Al-Ramahi Y."/>
            <person name="Beloqui A."/>
            <person name="Lopez-Cortez N."/>
            <person name="Guazzaroni M.E."/>
            <person name="Heipieper H.J."/>
            <person name="Klages S."/>
            <person name="Kotsyurbenko O.R."/>
            <person name="Langer I."/>
            <person name="Nechitaylo T.Y."/>
            <person name="Lunsdorf H."/>
            <person name="Fernandez M."/>
            <person name="Juarez S."/>
            <person name="Ciordia S."/>
            <person name="Singer A."/>
            <person name="Kagan O."/>
            <person name="Egorova O."/>
            <person name="Petit P.A."/>
            <person name="Stogios P."/>
            <person name="Kim Y."/>
            <person name="Tchigvintsev A."/>
            <person name="Flick R."/>
            <person name="Denaro R."/>
            <person name="Genovese M."/>
            <person name="Albar J.P."/>
            <person name="Reva O.N."/>
            <person name="Martinez-Gomariz M."/>
            <person name="Tran H."/>
            <person name="Ferrer M."/>
            <person name="Savchenko A."/>
            <person name="Yakunin A.F."/>
            <person name="Yakimov M.M."/>
            <person name="Golyshina O.V."/>
            <person name="Reinhardt R."/>
            <person name="Golyshin P.N."/>
        </authorList>
    </citation>
    <scope>NUCLEOTIDE SEQUENCE [LARGE SCALE GENOMIC DNA]</scope>
</reference>
<dbReference type="Gene3D" id="1.10.3550.10">
    <property type="entry name" value="eoxyguanosinetriphosphate triphosphohydrolase domain-like"/>
    <property type="match status" value="1"/>
</dbReference>
<dbReference type="Pfam" id="PF13286">
    <property type="entry name" value="HD_assoc"/>
    <property type="match status" value="1"/>
</dbReference>
<dbReference type="InterPro" id="IPR023293">
    <property type="entry name" value="dGTP_triP_hydro_central_sf"/>
</dbReference>
<sequence>MMDWTKLLQPLRVGETSTRHEDGRSPFHKDQDRIIFSSAFRRLDRKTQVHPLSENDHVHNRLTHSLEVSCVGRSLGFRVAEGLKANNSSFPESITPGDVGAILQAACLAHDIGNPPYGHTGEDAIRHWFLDSQNAFLLDGLSDLEKADLRSFEGNAQGFRLVTQVEYHRFSGGMRLTQATLGTFLKYPWTVEHASASGAKANKFGCFQSEFSILKSIASDLGLIPQGVNSKGMTNKWCRHPLVYLMEIADDICYGLIDLEDGIEMGILRYSEVEAILKPLLADEWHRYEVDFNSADNERRRLSMLRGKAMEKMVVAVSQAFLDNETELLAGTLVGELSDHCPDVVRDVINNAKSLARERIFKDPRKTAIEVGAYSTLANLLTAFLEAAKELIETGRSTYRNSRVLEMMGPSAPQADWTLYQAYMRVLDYVAGMTDNYAADTAQQFSGYSPPGR</sequence>
<dbReference type="Gene3D" id="1.10.3210.10">
    <property type="entry name" value="Hypothetical protein af1432"/>
    <property type="match status" value="1"/>
</dbReference>
<dbReference type="STRING" id="698738.OLEAN_C21500"/>
<dbReference type="AlphaFoldDB" id="R4YMU7"/>
<dbReference type="InterPro" id="IPR027432">
    <property type="entry name" value="dGTP_triphosphohydrolase_C"/>
</dbReference>
<dbReference type="PATRIC" id="fig|698738.3.peg.2226"/>
<dbReference type="NCBIfam" id="NF002205">
    <property type="entry name" value="PRK01096.1"/>
    <property type="match status" value="1"/>
</dbReference>
<gene>
    <name evidence="3" type="ORF">OLEAN_C21500</name>
</gene>
<organism evidence="3 4">
    <name type="scientific">Oleispira antarctica RB-8</name>
    <dbReference type="NCBI Taxonomy" id="698738"/>
    <lineage>
        <taxon>Bacteria</taxon>
        <taxon>Pseudomonadati</taxon>
        <taxon>Pseudomonadota</taxon>
        <taxon>Gammaproteobacteria</taxon>
        <taxon>Oceanospirillales</taxon>
        <taxon>Oceanospirillaceae</taxon>
        <taxon>Oleispira</taxon>
    </lineage>
</organism>
<protein>
    <submittedName>
        <fullName evidence="3">Deoxyguanosinetriphosphate triphosphohydrolase-like protein</fullName>
    </submittedName>
</protein>
<name>R4YMU7_OLEAN</name>
<dbReference type="Gene3D" id="1.10.3410.10">
    <property type="entry name" value="putative deoxyguanosinetriphosphate triphosphohydrolase like domain"/>
    <property type="match status" value="1"/>
</dbReference>
<dbReference type="InterPro" id="IPR006674">
    <property type="entry name" value="HD_domain"/>
</dbReference>
<accession>R4YMU7</accession>
<evidence type="ECO:0000256" key="1">
    <source>
        <dbReference type="ARBA" id="ARBA00022801"/>
    </source>
</evidence>
<dbReference type="GO" id="GO:0006203">
    <property type="term" value="P:dGTP catabolic process"/>
    <property type="evidence" value="ECO:0007669"/>
    <property type="project" value="TreeGrafter"/>
</dbReference>
<dbReference type="InterPro" id="IPR050135">
    <property type="entry name" value="dGTPase-like"/>
</dbReference>
<proteinExistence type="predicted"/>
<dbReference type="InterPro" id="IPR026875">
    <property type="entry name" value="PHydrolase_assoc_dom"/>
</dbReference>
<dbReference type="PANTHER" id="PTHR11373:SF40">
    <property type="entry name" value="DEOXYGUANOSINETRIPHOSPHATE TRIPHOSPHOHYDROLASE-LIKE PROTEIN 2"/>
    <property type="match status" value="1"/>
</dbReference>
<evidence type="ECO:0000313" key="3">
    <source>
        <dbReference type="EMBL" id="CCK76326.1"/>
    </source>
</evidence>
<feature type="domain" description="HD/PDEase" evidence="2">
    <location>
        <begin position="57"/>
        <end position="264"/>
    </location>
</feature>
<dbReference type="KEGG" id="oai:OLEAN_C21500"/>
<dbReference type="PANTHER" id="PTHR11373">
    <property type="entry name" value="DEOXYNUCLEOSIDE TRIPHOSPHATE TRIPHOSPHOHYDROLASE"/>
    <property type="match status" value="1"/>
</dbReference>
<evidence type="ECO:0000313" key="4">
    <source>
        <dbReference type="Proteomes" id="UP000032749"/>
    </source>
</evidence>
<dbReference type="SMART" id="SM00471">
    <property type="entry name" value="HDc"/>
    <property type="match status" value="1"/>
</dbReference>
<dbReference type="Proteomes" id="UP000032749">
    <property type="component" value="Chromosome"/>
</dbReference>
<dbReference type="GO" id="GO:0008832">
    <property type="term" value="F:dGTPase activity"/>
    <property type="evidence" value="ECO:0007669"/>
    <property type="project" value="TreeGrafter"/>
</dbReference>
<evidence type="ECO:0000259" key="2">
    <source>
        <dbReference type="SMART" id="SM00471"/>
    </source>
</evidence>
<dbReference type="Pfam" id="PF01966">
    <property type="entry name" value="HD"/>
    <property type="match status" value="1"/>
</dbReference>
<dbReference type="InterPro" id="IPR003607">
    <property type="entry name" value="HD/PDEase_dom"/>
</dbReference>
<keyword evidence="1 3" id="KW-0378">Hydrolase</keyword>
<dbReference type="SUPFAM" id="SSF109604">
    <property type="entry name" value="HD-domain/PDEase-like"/>
    <property type="match status" value="1"/>
</dbReference>
<dbReference type="NCBIfam" id="TIGR01353">
    <property type="entry name" value="dGTP_triPase"/>
    <property type="match status" value="1"/>
</dbReference>
<keyword evidence="4" id="KW-1185">Reference proteome</keyword>
<dbReference type="EMBL" id="FO203512">
    <property type="protein sequence ID" value="CCK76326.1"/>
    <property type="molecule type" value="Genomic_DNA"/>
</dbReference>
<dbReference type="HOGENOM" id="CLU_028163_2_0_6"/>